<proteinExistence type="predicted"/>
<evidence type="ECO:0000313" key="2">
    <source>
        <dbReference type="EMBL" id="KAL1901490.1"/>
    </source>
</evidence>
<evidence type="ECO:0000256" key="1">
    <source>
        <dbReference type="SAM" id="MobiDB-lite"/>
    </source>
</evidence>
<organism evidence="2 3">
    <name type="scientific">Sporothrix stenoceras</name>
    <dbReference type="NCBI Taxonomy" id="5173"/>
    <lineage>
        <taxon>Eukaryota</taxon>
        <taxon>Fungi</taxon>
        <taxon>Dikarya</taxon>
        <taxon>Ascomycota</taxon>
        <taxon>Pezizomycotina</taxon>
        <taxon>Sordariomycetes</taxon>
        <taxon>Sordariomycetidae</taxon>
        <taxon>Ophiostomatales</taxon>
        <taxon>Ophiostomataceae</taxon>
        <taxon>Sporothrix</taxon>
    </lineage>
</organism>
<feature type="compositionally biased region" description="Basic and acidic residues" evidence="1">
    <location>
        <begin position="511"/>
        <end position="547"/>
    </location>
</feature>
<comment type="caution">
    <text evidence="2">The sequence shown here is derived from an EMBL/GenBank/DDBJ whole genome shotgun (WGS) entry which is preliminary data.</text>
</comment>
<protein>
    <recommendedName>
        <fullName evidence="4">Carboxylesterase family protein</fullName>
    </recommendedName>
</protein>
<feature type="compositionally biased region" description="Low complexity" evidence="1">
    <location>
        <begin position="281"/>
        <end position="291"/>
    </location>
</feature>
<keyword evidence="3" id="KW-1185">Reference proteome</keyword>
<feature type="compositionally biased region" description="Low complexity" evidence="1">
    <location>
        <begin position="318"/>
        <end position="327"/>
    </location>
</feature>
<accession>A0ABR3ZM50</accession>
<reference evidence="2 3" key="1">
    <citation type="journal article" date="2024" name="IMA Fungus">
        <title>IMA Genome - F19 : A genome assembly and annotation guide to empower mycologists, including annotated draft genome sequences of Ceratocystis pirilliformis, Diaporthe australafricana, Fusarium ophioides, Paecilomyces lecythidis, and Sporothrix stenoceras.</title>
        <authorList>
            <person name="Aylward J."/>
            <person name="Wilson A.M."/>
            <person name="Visagie C.M."/>
            <person name="Spraker J."/>
            <person name="Barnes I."/>
            <person name="Buitendag C."/>
            <person name="Ceriani C."/>
            <person name="Del Mar Angel L."/>
            <person name="du Plessis D."/>
            <person name="Fuchs T."/>
            <person name="Gasser K."/>
            <person name="Kramer D."/>
            <person name="Li W."/>
            <person name="Munsamy K."/>
            <person name="Piso A."/>
            <person name="Price J.L."/>
            <person name="Sonnekus B."/>
            <person name="Thomas C."/>
            <person name="van der Nest A."/>
            <person name="van Dijk A."/>
            <person name="van Heerden A."/>
            <person name="van Vuuren N."/>
            <person name="Yilmaz N."/>
            <person name="Duong T.A."/>
            <person name="van der Merwe N.A."/>
            <person name="Wingfield M.J."/>
            <person name="Wingfield B.D."/>
        </authorList>
    </citation>
    <scope>NUCLEOTIDE SEQUENCE [LARGE SCALE GENOMIC DNA]</scope>
    <source>
        <strain evidence="2 3">CMW 5346</strain>
    </source>
</reference>
<feature type="region of interest" description="Disordered" evidence="1">
    <location>
        <begin position="500"/>
        <end position="559"/>
    </location>
</feature>
<feature type="compositionally biased region" description="Polar residues" evidence="1">
    <location>
        <begin position="436"/>
        <end position="449"/>
    </location>
</feature>
<sequence length="559" mass="60101">MCSVKHESFSELLSESDIQSTIERHDAKNFNWILSLPHDAGNFARGKHLRRICSAADLTDSASQNRKVYFGCNVLRQRSLSRSSVTSRDRAVNTYTLIATPLGDVHAPTKTMIDTLLPPGAAAPSYATGLMAPDLSGLSPKAIGAPLDPGSFERAQSVPRSPGSSVARIEDTLEELDRLEDQFEAVHRMVRVNRVASPDKEVRDQQTAKASTGPSKSPAAKAGTTRSRTSDLVRTASVRRSAGAADPAKKTTEGSPAATGTATKRLSVTRPMSLLPPKPPAKSSKPPTTSTFELPGEAVARRLKEQREARMAAAAAAAAATTRPAATKPGAGQLRRPRSVKPPTIPTFELPGEAISRRKREEHDAKLKRQEEEERKRREFKARPIRLSVTPSTVPRETISSRARTNRTSVIGESAVTGGGLSVPGSAPPANRRLSVISSDSAGRTNGQGQVPRGRGPALGSSPTAAGQLSRATSTSTGSISGKRSTISVEDVQYQKIRGREILQRDSILSSDRDREKREREAIAKQARQEASERSRALSREWAEKQKLKAKKASTATTA</sequence>
<feature type="compositionally biased region" description="Polar residues" evidence="1">
    <location>
        <begin position="461"/>
        <end position="485"/>
    </location>
</feature>
<feature type="region of interest" description="Disordered" evidence="1">
    <location>
        <begin position="196"/>
        <end position="295"/>
    </location>
</feature>
<feature type="compositionally biased region" description="Basic and acidic residues" evidence="1">
    <location>
        <begin position="355"/>
        <end position="377"/>
    </location>
</feature>
<feature type="compositionally biased region" description="Basic and acidic residues" evidence="1">
    <location>
        <begin position="197"/>
        <end position="206"/>
    </location>
</feature>
<feature type="compositionally biased region" description="Polar residues" evidence="1">
    <location>
        <begin position="389"/>
        <end position="411"/>
    </location>
</feature>
<evidence type="ECO:0008006" key="4">
    <source>
        <dbReference type="Google" id="ProtNLM"/>
    </source>
</evidence>
<evidence type="ECO:0000313" key="3">
    <source>
        <dbReference type="Proteomes" id="UP001583186"/>
    </source>
</evidence>
<gene>
    <name evidence="2" type="ORF">Sste5346_001897</name>
</gene>
<dbReference type="Proteomes" id="UP001583186">
    <property type="component" value="Unassembled WGS sequence"/>
</dbReference>
<dbReference type="EMBL" id="JAWCUI010000007">
    <property type="protein sequence ID" value="KAL1901490.1"/>
    <property type="molecule type" value="Genomic_DNA"/>
</dbReference>
<feature type="region of interest" description="Disordered" evidence="1">
    <location>
        <begin position="318"/>
        <end position="485"/>
    </location>
</feature>
<name>A0ABR3ZM50_9PEZI</name>